<proteinExistence type="predicted"/>
<evidence type="ECO:0000313" key="2">
    <source>
        <dbReference type="Proteomes" id="UP000482155"/>
    </source>
</evidence>
<comment type="caution">
    <text evidence="1">The sequence shown here is derived from an EMBL/GenBank/DDBJ whole genome shotgun (WGS) entry which is preliminary data.</text>
</comment>
<dbReference type="Proteomes" id="UP000482155">
    <property type="component" value="Unassembled WGS sequence"/>
</dbReference>
<accession>A0A6B3SY03</accession>
<dbReference type="AlphaFoldDB" id="A0A6B3SY03"/>
<reference evidence="1 2" key="1">
    <citation type="submission" date="2020-02" db="EMBL/GenBank/DDBJ databases">
        <authorList>
            <person name="Kim M.K."/>
        </authorList>
    </citation>
    <scope>NUCLEOTIDE SEQUENCE [LARGE SCALE GENOMIC DNA]</scope>
    <source>
        <strain evidence="1 2">17J57-3</strain>
    </source>
</reference>
<dbReference type="RefSeq" id="WP_163968461.1">
    <property type="nucleotide sequence ID" value="NZ_JAAIVB010000080.1"/>
</dbReference>
<dbReference type="EMBL" id="JAAIVB010000080">
    <property type="protein sequence ID" value="NEX64525.1"/>
    <property type="molecule type" value="Genomic_DNA"/>
</dbReference>
<gene>
    <name evidence="1" type="ORF">G3574_25885</name>
</gene>
<name>A0A6B3SY03_9BURK</name>
<protein>
    <recommendedName>
        <fullName evidence="3">PilM protein</fullName>
    </recommendedName>
</protein>
<organism evidence="1 2">
    <name type="scientific">Noviherbaspirillum galbum</name>
    <dbReference type="NCBI Taxonomy" id="2709383"/>
    <lineage>
        <taxon>Bacteria</taxon>
        <taxon>Pseudomonadati</taxon>
        <taxon>Pseudomonadota</taxon>
        <taxon>Betaproteobacteria</taxon>
        <taxon>Burkholderiales</taxon>
        <taxon>Oxalobacteraceae</taxon>
        <taxon>Noviherbaspirillum</taxon>
    </lineage>
</organism>
<evidence type="ECO:0000313" key="1">
    <source>
        <dbReference type="EMBL" id="NEX64525.1"/>
    </source>
</evidence>
<keyword evidence="2" id="KW-1185">Reference proteome</keyword>
<sequence length="147" mass="15622">MNVIMSMLSLSLLFTTGMLINGKYLERELPRSARAANVEIGLYKTFMLLTSYYVTANRPPAGTISWQTIVQSSSTPDSMKNLALGSSWKAIVDSTGGFIICAKLDESATSGMTQLMQPAAAAQSVSSGGKNYLWYGDAGASATATQC</sequence>
<evidence type="ECO:0008006" key="3">
    <source>
        <dbReference type="Google" id="ProtNLM"/>
    </source>
</evidence>